<feature type="coiled-coil region" evidence="1">
    <location>
        <begin position="32"/>
        <end position="66"/>
    </location>
</feature>
<sequence>SFLTGVKNVFLFHRVLTPAHLEERLLVYRTSNNSLTEQRDKLQIQNKNLDKEKADLQRRYNMLNQTCLEAWKKFGSSLYYISDRTESWDESRQNCLKRGELICTFKKSFWIGLTDRETKVTWKWVDGTLMTTGYWSPGEPNEKNWNGLRCSEQRHWICEK</sequence>
<reference evidence="4" key="1">
    <citation type="submission" date="2018-06" db="EMBL/GenBank/DDBJ databases">
        <title>Genome assembly of Danube salmon.</title>
        <authorList>
            <person name="Macqueen D.J."/>
            <person name="Gundappa M.K."/>
        </authorList>
    </citation>
    <scope>NUCLEOTIDE SEQUENCE [LARGE SCALE GENOMIC DNA]</scope>
</reference>
<dbReference type="Ensembl" id="ENSHHUT00000036463.1">
    <property type="protein sequence ID" value="ENSHHUP00000035055.1"/>
    <property type="gene ID" value="ENSHHUG00000022071.1"/>
</dbReference>
<dbReference type="InterPro" id="IPR050111">
    <property type="entry name" value="C-type_lectin/snaclec_domain"/>
</dbReference>
<reference evidence="3" key="3">
    <citation type="submission" date="2025-09" db="UniProtKB">
        <authorList>
            <consortium name="Ensembl"/>
        </authorList>
    </citation>
    <scope>IDENTIFICATION</scope>
</reference>
<dbReference type="GeneTree" id="ENSGT01020000230338"/>
<dbReference type="InterPro" id="IPR016187">
    <property type="entry name" value="CTDL_fold"/>
</dbReference>
<feature type="domain" description="C-type lectin" evidence="2">
    <location>
        <begin position="74"/>
        <end position="159"/>
    </location>
</feature>
<name>A0A4W5MCF9_9TELE</name>
<dbReference type="PANTHER" id="PTHR22803">
    <property type="entry name" value="MANNOSE, PHOSPHOLIPASE, LECTIN RECEPTOR RELATED"/>
    <property type="match status" value="1"/>
</dbReference>
<dbReference type="InterPro" id="IPR016186">
    <property type="entry name" value="C-type_lectin-like/link_sf"/>
</dbReference>
<reference evidence="3" key="2">
    <citation type="submission" date="2025-08" db="UniProtKB">
        <authorList>
            <consortium name="Ensembl"/>
        </authorList>
    </citation>
    <scope>IDENTIFICATION</scope>
</reference>
<dbReference type="PROSITE" id="PS50041">
    <property type="entry name" value="C_TYPE_LECTIN_2"/>
    <property type="match status" value="1"/>
</dbReference>
<dbReference type="Gene3D" id="1.20.5.400">
    <property type="match status" value="1"/>
</dbReference>
<accession>A0A4W5MCF9</accession>
<proteinExistence type="predicted"/>
<dbReference type="AlphaFoldDB" id="A0A4W5MCF9"/>
<evidence type="ECO:0000313" key="3">
    <source>
        <dbReference type="Ensembl" id="ENSHHUP00000035055.1"/>
    </source>
</evidence>
<protein>
    <recommendedName>
        <fullName evidence="2">C-type lectin domain-containing protein</fullName>
    </recommendedName>
</protein>
<dbReference type="SMART" id="SM00034">
    <property type="entry name" value="CLECT"/>
    <property type="match status" value="1"/>
</dbReference>
<organism evidence="3 4">
    <name type="scientific">Hucho hucho</name>
    <name type="common">huchen</name>
    <dbReference type="NCBI Taxonomy" id="62062"/>
    <lineage>
        <taxon>Eukaryota</taxon>
        <taxon>Metazoa</taxon>
        <taxon>Chordata</taxon>
        <taxon>Craniata</taxon>
        <taxon>Vertebrata</taxon>
        <taxon>Euteleostomi</taxon>
        <taxon>Actinopterygii</taxon>
        <taxon>Neopterygii</taxon>
        <taxon>Teleostei</taxon>
        <taxon>Protacanthopterygii</taxon>
        <taxon>Salmoniformes</taxon>
        <taxon>Salmonidae</taxon>
        <taxon>Salmoninae</taxon>
        <taxon>Hucho</taxon>
    </lineage>
</organism>
<keyword evidence="4" id="KW-1185">Reference proteome</keyword>
<evidence type="ECO:0000259" key="2">
    <source>
        <dbReference type="PROSITE" id="PS50041"/>
    </source>
</evidence>
<dbReference type="Proteomes" id="UP000314982">
    <property type="component" value="Unassembled WGS sequence"/>
</dbReference>
<dbReference type="SUPFAM" id="SSF56436">
    <property type="entry name" value="C-type lectin-like"/>
    <property type="match status" value="1"/>
</dbReference>
<dbReference type="InterPro" id="IPR001304">
    <property type="entry name" value="C-type_lectin-like"/>
</dbReference>
<keyword evidence="1" id="KW-0175">Coiled coil</keyword>
<evidence type="ECO:0000256" key="1">
    <source>
        <dbReference type="SAM" id="Coils"/>
    </source>
</evidence>
<evidence type="ECO:0000313" key="4">
    <source>
        <dbReference type="Proteomes" id="UP000314982"/>
    </source>
</evidence>
<dbReference type="Gene3D" id="3.10.100.10">
    <property type="entry name" value="Mannose-Binding Protein A, subunit A"/>
    <property type="match status" value="2"/>
</dbReference>